<dbReference type="RefSeq" id="WP_344399800.1">
    <property type="nucleotide sequence ID" value="NZ_BAAASG010000006.1"/>
</dbReference>
<feature type="compositionally biased region" description="Basic and acidic residues" evidence="1">
    <location>
        <begin position="1"/>
        <end position="13"/>
    </location>
</feature>
<dbReference type="EMBL" id="BAAASG010000006">
    <property type="protein sequence ID" value="GAA2482881.1"/>
    <property type="molecule type" value="Genomic_DNA"/>
</dbReference>
<organism evidence="2 3">
    <name type="scientific">Streptomyces longisporus</name>
    <dbReference type="NCBI Taxonomy" id="1948"/>
    <lineage>
        <taxon>Bacteria</taxon>
        <taxon>Bacillati</taxon>
        <taxon>Actinomycetota</taxon>
        <taxon>Actinomycetes</taxon>
        <taxon>Kitasatosporales</taxon>
        <taxon>Streptomycetaceae</taxon>
        <taxon>Streptomyces</taxon>
    </lineage>
</organism>
<gene>
    <name evidence="2" type="ORF">GCM10010276_20250</name>
</gene>
<feature type="region of interest" description="Disordered" evidence="1">
    <location>
        <begin position="1"/>
        <end position="38"/>
    </location>
</feature>
<dbReference type="Gene3D" id="3.30.460.40">
    <property type="match status" value="1"/>
</dbReference>
<dbReference type="SUPFAM" id="SSF81301">
    <property type="entry name" value="Nucleotidyltransferase"/>
    <property type="match status" value="1"/>
</dbReference>
<evidence type="ECO:0000313" key="3">
    <source>
        <dbReference type="Proteomes" id="UP001501777"/>
    </source>
</evidence>
<sequence length="234" mass="25694">MVHDAHGAARADDSGPTGLRLAPGESSPAPGPDEDDLPRDRTQAILEATKQVAALLKQKEHRFALAGSVAAYAHGVSRRLQHDVDFCVLREDADTVAATLREGGLTVHHAPEDWLLKARCLGQSVDIIFELSDHPVTPELLARARELPVDSVRMPVLSPTDLLVSLLKAFSEHHCDFGAVLPIARSLREKVDWQEVRRTCGDRPMPAAFLFLLERLDVIDAEPGQRAESFKEQP</sequence>
<keyword evidence="3" id="KW-1185">Reference proteome</keyword>
<name>A0ABP5YKX3_STRLO</name>
<reference evidence="3" key="1">
    <citation type="journal article" date="2019" name="Int. J. Syst. Evol. Microbiol.">
        <title>The Global Catalogue of Microorganisms (GCM) 10K type strain sequencing project: providing services to taxonomists for standard genome sequencing and annotation.</title>
        <authorList>
            <consortium name="The Broad Institute Genomics Platform"/>
            <consortium name="The Broad Institute Genome Sequencing Center for Infectious Disease"/>
            <person name="Wu L."/>
            <person name="Ma J."/>
        </authorList>
    </citation>
    <scope>NUCLEOTIDE SEQUENCE [LARGE SCALE GENOMIC DNA]</scope>
    <source>
        <strain evidence="3">JCM 4395</strain>
    </source>
</reference>
<evidence type="ECO:0000256" key="1">
    <source>
        <dbReference type="SAM" id="MobiDB-lite"/>
    </source>
</evidence>
<evidence type="ECO:0000313" key="2">
    <source>
        <dbReference type="EMBL" id="GAA2482881.1"/>
    </source>
</evidence>
<proteinExistence type="predicted"/>
<comment type="caution">
    <text evidence="2">The sequence shown here is derived from an EMBL/GenBank/DDBJ whole genome shotgun (WGS) entry which is preliminary data.</text>
</comment>
<dbReference type="InterPro" id="IPR043519">
    <property type="entry name" value="NT_sf"/>
</dbReference>
<accession>A0ABP5YKX3</accession>
<protein>
    <submittedName>
        <fullName evidence="2">Nucleotidyltransferase family protein</fullName>
    </submittedName>
</protein>
<dbReference type="Proteomes" id="UP001501777">
    <property type="component" value="Unassembled WGS sequence"/>
</dbReference>
<dbReference type="Pfam" id="PF14907">
    <property type="entry name" value="NTP_transf_5"/>
    <property type="match status" value="1"/>
</dbReference>
<dbReference type="InterPro" id="IPR039498">
    <property type="entry name" value="NTP_transf_5"/>
</dbReference>